<keyword evidence="2" id="KW-0614">Plasmid</keyword>
<dbReference type="SUPFAM" id="SSF53756">
    <property type="entry name" value="UDP-Glycosyltransferase/glycogen phosphorylase"/>
    <property type="match status" value="1"/>
</dbReference>
<dbReference type="InterPro" id="IPR019734">
    <property type="entry name" value="TPR_rpt"/>
</dbReference>
<dbReference type="InterPro" id="IPR002201">
    <property type="entry name" value="Glyco_trans_9"/>
</dbReference>
<gene>
    <name evidence="2" type="ORF">GT348_09150</name>
</gene>
<keyword evidence="1" id="KW-0802">TPR repeat</keyword>
<evidence type="ECO:0000313" key="3">
    <source>
        <dbReference type="Proteomes" id="UP000463975"/>
    </source>
</evidence>
<dbReference type="Pfam" id="PF13432">
    <property type="entry name" value="TPR_16"/>
    <property type="match status" value="1"/>
</dbReference>
<dbReference type="Pfam" id="PF01075">
    <property type="entry name" value="Glyco_transf_9"/>
    <property type="match status" value="1"/>
</dbReference>
<feature type="repeat" description="TPR" evidence="1">
    <location>
        <begin position="47"/>
        <end position="80"/>
    </location>
</feature>
<dbReference type="PROSITE" id="PS50005">
    <property type="entry name" value="TPR"/>
    <property type="match status" value="3"/>
</dbReference>
<dbReference type="RefSeq" id="WP_160619571.1">
    <property type="nucleotide sequence ID" value="NZ_CP047653.1"/>
</dbReference>
<geneLocation type="plasmid" evidence="2 3">
    <name>unnamed1</name>
</geneLocation>
<name>A0A6P1NIZ8_9PROT</name>
<reference evidence="2 3" key="1">
    <citation type="submission" date="2020-01" db="EMBL/GenBank/DDBJ databases">
        <title>Genome sequencing of strain KACC 21507.</title>
        <authorList>
            <person name="Heo J."/>
            <person name="Kim S.-J."/>
            <person name="Kim J.-S."/>
            <person name="Hong S.-B."/>
            <person name="Kwon S.-W."/>
        </authorList>
    </citation>
    <scope>NUCLEOTIDE SEQUENCE [LARGE SCALE GENOMIC DNA]</scope>
    <source>
        <strain evidence="2 3">KACC 21507</strain>
        <plasmid evidence="2 3">unnamed1</plasmid>
    </source>
</reference>
<proteinExistence type="predicted"/>
<evidence type="ECO:0000313" key="2">
    <source>
        <dbReference type="EMBL" id="QHI96514.1"/>
    </source>
</evidence>
<dbReference type="InterPro" id="IPR011990">
    <property type="entry name" value="TPR-like_helical_dom_sf"/>
</dbReference>
<sequence length="473" mass="53618">MSDTTVDVCNEQHIHYIEQAIALHKNGHIREAVNIYEKALITYPDIPILLSNYGAALLDLRDFEGALKVLNRAVQLDPSLAHAWSNLGNVYQLQQNYGAAIKAYQKCLDLTPNHAGALSNLAMAISALGHFDVAHQLYCMSIEIEPDNQQTRSNYALSLLASGNYKEGFREYEWRWSEEQRKHYFSDKPWKGESLIGKKVIISTEGGFGDMIQFCRFIPQIEELGAEVVTTVRKELLSLLSYSFPNLIFKEETKPLPEHDHQILVLSLPYVLGTDIKTIPFAEGYLKAQPKKIESWKHRLRDDERDFPQQSGLKIGLVWAGAPHPEVKAAELANRRRSTDLSTFAPLAQAVPDAIFYSLQIGEKSQQANNPPKGFCLLDHTDYLHDFSDTAAFIVNLDVVVAVDTSTAHLAAALGKPVLMLSRFDQCWRWLYGHTDTPWYKSMTIYQQEQPFDWSQPLKRLCKDLRAIGKTKI</sequence>
<evidence type="ECO:0000256" key="1">
    <source>
        <dbReference type="PROSITE-ProRule" id="PRU00339"/>
    </source>
</evidence>
<dbReference type="PROSITE" id="PS50293">
    <property type="entry name" value="TPR_REGION"/>
    <property type="match status" value="1"/>
</dbReference>
<dbReference type="GO" id="GO:0006493">
    <property type="term" value="P:protein O-linked glycosylation"/>
    <property type="evidence" value="ECO:0007669"/>
    <property type="project" value="InterPro"/>
</dbReference>
<organism evidence="2 3">
    <name type="scientific">Aristophania vespae</name>
    <dbReference type="NCBI Taxonomy" id="2697033"/>
    <lineage>
        <taxon>Bacteria</taxon>
        <taxon>Pseudomonadati</taxon>
        <taxon>Pseudomonadota</taxon>
        <taxon>Alphaproteobacteria</taxon>
        <taxon>Acetobacterales</taxon>
        <taxon>Acetobacteraceae</taxon>
        <taxon>Aristophania</taxon>
    </lineage>
</organism>
<dbReference type="InterPro" id="IPR037919">
    <property type="entry name" value="OGT"/>
</dbReference>
<keyword evidence="3" id="KW-1185">Reference proteome</keyword>
<dbReference type="Pfam" id="PF13424">
    <property type="entry name" value="TPR_12"/>
    <property type="match status" value="1"/>
</dbReference>
<dbReference type="Proteomes" id="UP000463975">
    <property type="component" value="Plasmid unnamed1"/>
</dbReference>
<dbReference type="SMART" id="SM00028">
    <property type="entry name" value="TPR"/>
    <property type="match status" value="4"/>
</dbReference>
<dbReference type="PANTHER" id="PTHR44366">
    <property type="entry name" value="UDP-N-ACETYLGLUCOSAMINE--PEPTIDE N-ACETYLGLUCOSAMINYLTRANSFERASE 110 KDA SUBUNIT"/>
    <property type="match status" value="1"/>
</dbReference>
<dbReference type="Gene3D" id="1.25.40.10">
    <property type="entry name" value="Tetratricopeptide repeat domain"/>
    <property type="match status" value="1"/>
</dbReference>
<dbReference type="EMBL" id="CP047653">
    <property type="protein sequence ID" value="QHI96514.1"/>
    <property type="molecule type" value="Genomic_DNA"/>
</dbReference>
<dbReference type="AlphaFoldDB" id="A0A6P1NIZ8"/>
<protein>
    <submittedName>
        <fullName evidence="2">Tetratricopeptide repeat protein</fullName>
    </submittedName>
</protein>
<dbReference type="PANTHER" id="PTHR44366:SF1">
    <property type="entry name" value="UDP-N-ACETYLGLUCOSAMINE--PEPTIDE N-ACETYLGLUCOSAMINYLTRANSFERASE 110 KDA SUBUNIT"/>
    <property type="match status" value="1"/>
</dbReference>
<feature type="repeat" description="TPR" evidence="1">
    <location>
        <begin position="81"/>
        <end position="114"/>
    </location>
</feature>
<feature type="repeat" description="TPR" evidence="1">
    <location>
        <begin position="115"/>
        <end position="148"/>
    </location>
</feature>
<dbReference type="Gene3D" id="3.40.50.2000">
    <property type="entry name" value="Glycogen Phosphorylase B"/>
    <property type="match status" value="1"/>
</dbReference>
<accession>A0A6P1NIZ8</accession>
<dbReference type="SUPFAM" id="SSF48452">
    <property type="entry name" value="TPR-like"/>
    <property type="match status" value="1"/>
</dbReference>
<dbReference type="GO" id="GO:0097363">
    <property type="term" value="F:protein O-acetylglucosaminyltransferase activity"/>
    <property type="evidence" value="ECO:0007669"/>
    <property type="project" value="TreeGrafter"/>
</dbReference>
<dbReference type="KEGG" id="bomb:GT348_09150"/>